<organism evidence="2 3">
    <name type="scientific">Mycena citricolor</name>
    <dbReference type="NCBI Taxonomy" id="2018698"/>
    <lineage>
        <taxon>Eukaryota</taxon>
        <taxon>Fungi</taxon>
        <taxon>Dikarya</taxon>
        <taxon>Basidiomycota</taxon>
        <taxon>Agaricomycotina</taxon>
        <taxon>Agaricomycetes</taxon>
        <taxon>Agaricomycetidae</taxon>
        <taxon>Agaricales</taxon>
        <taxon>Marasmiineae</taxon>
        <taxon>Mycenaceae</taxon>
        <taxon>Mycena</taxon>
    </lineage>
</organism>
<reference evidence="2" key="1">
    <citation type="submission" date="2023-11" db="EMBL/GenBank/DDBJ databases">
        <authorList>
            <person name="De Vega J J."/>
            <person name="De Vega J J."/>
        </authorList>
    </citation>
    <scope>NUCLEOTIDE SEQUENCE</scope>
</reference>
<evidence type="ECO:0000313" key="2">
    <source>
        <dbReference type="EMBL" id="CAK5271177.1"/>
    </source>
</evidence>
<name>A0AAD2H8Z3_9AGAR</name>
<feature type="compositionally biased region" description="Polar residues" evidence="1">
    <location>
        <begin position="10"/>
        <end position="21"/>
    </location>
</feature>
<keyword evidence="3" id="KW-1185">Reference proteome</keyword>
<dbReference type="EMBL" id="CAVNYO010000169">
    <property type="protein sequence ID" value="CAK5271177.1"/>
    <property type="molecule type" value="Genomic_DNA"/>
</dbReference>
<feature type="compositionally biased region" description="Acidic residues" evidence="1">
    <location>
        <begin position="46"/>
        <end position="56"/>
    </location>
</feature>
<feature type="region of interest" description="Disordered" evidence="1">
    <location>
        <begin position="1"/>
        <end position="59"/>
    </location>
</feature>
<comment type="caution">
    <text evidence="2">The sequence shown here is derived from an EMBL/GenBank/DDBJ whole genome shotgun (WGS) entry which is preliminary data.</text>
</comment>
<evidence type="ECO:0000313" key="3">
    <source>
        <dbReference type="Proteomes" id="UP001295794"/>
    </source>
</evidence>
<dbReference type="AlphaFoldDB" id="A0AAD2H8Z3"/>
<accession>A0AAD2H8Z3</accession>
<protein>
    <submittedName>
        <fullName evidence="2">Uncharacterized protein</fullName>
    </submittedName>
</protein>
<proteinExistence type="predicted"/>
<gene>
    <name evidence="2" type="ORF">MYCIT1_LOCUS16076</name>
</gene>
<evidence type="ECO:0000256" key="1">
    <source>
        <dbReference type="SAM" id="MobiDB-lite"/>
    </source>
</evidence>
<dbReference type="Proteomes" id="UP001295794">
    <property type="component" value="Unassembled WGS sequence"/>
</dbReference>
<sequence length="139" mass="15341">MKRLGLGALSCQSSSSFNPVSEDSLAVKHDRRRSLVLHQDEQRDDSGDESDPEDSEVPWTCTVKVRRIGPHLGPRVPGPREPSGENAEILRVKFGTLSPIPKHSKFVAVLKVPFPMPDIDVEHLTVRKRESGTGRSAPL</sequence>